<evidence type="ECO:0000313" key="1">
    <source>
        <dbReference type="EMBL" id="KKW33412.1"/>
    </source>
</evidence>
<dbReference type="AlphaFoldDB" id="A0A0G1ZY89"/>
<accession>A0A0G1ZY89</accession>
<dbReference type="Pfam" id="PF13196">
    <property type="entry name" value="DUF4012"/>
    <property type="match status" value="1"/>
</dbReference>
<dbReference type="Proteomes" id="UP000034054">
    <property type="component" value="Unassembled WGS sequence"/>
</dbReference>
<reference evidence="1 2" key="1">
    <citation type="journal article" date="2015" name="Nature">
        <title>rRNA introns, odd ribosomes, and small enigmatic genomes across a large radiation of phyla.</title>
        <authorList>
            <person name="Brown C.T."/>
            <person name="Hug L.A."/>
            <person name="Thomas B.C."/>
            <person name="Sharon I."/>
            <person name="Castelle C.J."/>
            <person name="Singh A."/>
            <person name="Wilkins M.J."/>
            <person name="Williams K.H."/>
            <person name="Banfield J.F."/>
        </authorList>
    </citation>
    <scope>NUCLEOTIDE SEQUENCE [LARGE SCALE GENOMIC DNA]</scope>
</reference>
<sequence length="523" mass="57297">MITSKTTNAELKRALLRKIKRQTHTELMDHAVPEIVLFQGMLGTYTTSNKPSILHGSHKLSPFILSFKPTIGSPTQILEEANFPSLRVNLLWRHTPDILSPPSVVLANDLVLDERDIESQLADGIFAARGWSIFSRPLTTPLLTLPPLHLSLPKTHHEALRYDVPSLPRFSSDAFIPQTLPEDIFSYFDFPEEEEAGETAEIPLDIDDLEETAPPDVRRTPSWLPPFHLPAFSPSPSWKRAIASFIALSFLFVLPLHAMNMVQDLRATKTQLTRTGEEAVSLLSQGAQAALTRDVATAGTDFKAAGAHFQNAKHTIDQIGAGTELLLSVLPVTQSSYSSAEALIEAGQELAIAGGRISEGYAAMETEFSPTPVSRLNILEAYLLSTVPHLVAAQEALSEVNLEAVPEQHRETLARVQSNLPALIATIEEFETFYGLAKELLGAEGTKRYLIVFQNNTEIRPTGGFIGSFAEVKVHDGVIEHLNVPGGGSYDLQGTLQENLRAPEPHVRLYTHRTLGSHGDGGL</sequence>
<dbReference type="InterPro" id="IPR025101">
    <property type="entry name" value="DUF4012"/>
</dbReference>
<name>A0A0G1ZY89_9BACT</name>
<proteinExistence type="predicted"/>
<dbReference type="EMBL" id="LCRH01000003">
    <property type="protein sequence ID" value="KKW33412.1"/>
    <property type="molecule type" value="Genomic_DNA"/>
</dbReference>
<evidence type="ECO:0000313" key="2">
    <source>
        <dbReference type="Proteomes" id="UP000034054"/>
    </source>
</evidence>
<comment type="caution">
    <text evidence="1">The sequence shown here is derived from an EMBL/GenBank/DDBJ whole genome shotgun (WGS) entry which is preliminary data.</text>
</comment>
<gene>
    <name evidence="1" type="ORF">UY76_C0003G0017</name>
</gene>
<organism evidence="1 2">
    <name type="scientific">Candidatus Uhrbacteria bacterium GW2011_GWA2_52_8d</name>
    <dbReference type="NCBI Taxonomy" id="1618979"/>
    <lineage>
        <taxon>Bacteria</taxon>
        <taxon>Candidatus Uhriibacteriota</taxon>
    </lineage>
</organism>
<protein>
    <submittedName>
        <fullName evidence="1">Uncharacterized protein</fullName>
    </submittedName>
</protein>